<dbReference type="GO" id="GO:0030388">
    <property type="term" value="P:fructose 1,6-bisphosphate metabolic process"/>
    <property type="evidence" value="ECO:0007669"/>
    <property type="project" value="TreeGrafter"/>
</dbReference>
<dbReference type="InterPro" id="IPR000146">
    <property type="entry name" value="FBPase_class-1"/>
</dbReference>
<keyword evidence="1" id="KW-1133">Transmembrane helix</keyword>
<dbReference type="Gene3D" id="3.30.540.10">
    <property type="entry name" value="Fructose-1,6-Bisphosphatase, subunit A, domain 1"/>
    <property type="match status" value="2"/>
</dbReference>
<evidence type="ECO:0000313" key="4">
    <source>
        <dbReference type="Proteomes" id="UP000594638"/>
    </source>
</evidence>
<keyword evidence="1" id="KW-0812">Transmembrane</keyword>
<dbReference type="Proteomes" id="UP000594638">
    <property type="component" value="Unassembled WGS sequence"/>
</dbReference>
<dbReference type="Gramene" id="OE9A034655T1">
    <property type="protein sequence ID" value="OE9A034655C1"/>
    <property type="gene ID" value="OE9A034655"/>
</dbReference>
<evidence type="ECO:0000256" key="1">
    <source>
        <dbReference type="SAM" id="Phobius"/>
    </source>
</evidence>
<dbReference type="AlphaFoldDB" id="A0A8S0S8W1"/>
<dbReference type="OrthoDB" id="10256725at2759"/>
<comment type="caution">
    <text evidence="3">The sequence shown here is derived from an EMBL/GenBank/DDBJ whole genome shotgun (WGS) entry which is preliminary data.</text>
</comment>
<dbReference type="GO" id="GO:0006002">
    <property type="term" value="P:fructose 6-phosphate metabolic process"/>
    <property type="evidence" value="ECO:0007669"/>
    <property type="project" value="TreeGrafter"/>
</dbReference>
<keyword evidence="1" id="KW-0472">Membrane</keyword>
<dbReference type="EMBL" id="CACTIH010003985">
    <property type="protein sequence ID" value="CAA2988338.1"/>
    <property type="molecule type" value="Genomic_DNA"/>
</dbReference>
<reference evidence="3 4" key="1">
    <citation type="submission" date="2019-12" db="EMBL/GenBank/DDBJ databases">
        <authorList>
            <person name="Alioto T."/>
            <person name="Alioto T."/>
            <person name="Gomez Garrido J."/>
        </authorList>
    </citation>
    <scope>NUCLEOTIDE SEQUENCE [LARGE SCALE GENOMIC DNA]</scope>
</reference>
<dbReference type="PANTHER" id="PTHR11556:SF12">
    <property type="entry name" value="FRUCTOSE-BISPHOSPHATASE"/>
    <property type="match status" value="1"/>
</dbReference>
<evidence type="ECO:0000313" key="3">
    <source>
        <dbReference type="EMBL" id="CAA2988338.1"/>
    </source>
</evidence>
<dbReference type="PANTHER" id="PTHR11556">
    <property type="entry name" value="FRUCTOSE-1,6-BISPHOSPHATASE-RELATED"/>
    <property type="match status" value="1"/>
</dbReference>
<dbReference type="SUPFAM" id="SSF56655">
    <property type="entry name" value="Carbohydrate phosphatase"/>
    <property type="match status" value="1"/>
</dbReference>
<dbReference type="GO" id="GO:0042132">
    <property type="term" value="F:fructose 1,6-bisphosphate 1-phosphatase activity"/>
    <property type="evidence" value="ECO:0007669"/>
    <property type="project" value="TreeGrafter"/>
</dbReference>
<gene>
    <name evidence="3" type="ORF">OLEA9_A034655</name>
</gene>
<name>A0A8S0S8W1_OLEEU</name>
<dbReference type="GO" id="GO:0005829">
    <property type="term" value="C:cytosol"/>
    <property type="evidence" value="ECO:0007669"/>
    <property type="project" value="TreeGrafter"/>
</dbReference>
<dbReference type="GO" id="GO:0006000">
    <property type="term" value="P:fructose metabolic process"/>
    <property type="evidence" value="ECO:0007669"/>
    <property type="project" value="TreeGrafter"/>
</dbReference>
<protein>
    <submittedName>
        <fullName evidence="3">Fructose-1,6-bisphosphatase, chloroplastic</fullName>
    </submittedName>
</protein>
<dbReference type="InterPro" id="IPR033391">
    <property type="entry name" value="FBPase_N"/>
</dbReference>
<dbReference type="GO" id="GO:0005986">
    <property type="term" value="P:sucrose biosynthetic process"/>
    <property type="evidence" value="ECO:0007669"/>
    <property type="project" value="TreeGrafter"/>
</dbReference>
<keyword evidence="4" id="KW-1185">Reference proteome</keyword>
<sequence length="234" mass="25450">MAYPSSFLGVLNFRIRAGDNANASGHDSGSRVCTLMEYMGEKWGKCDHLEYACKRISALVASPLNYSIGKSFSVSGGSAERDKAKPLDIVANDIVLSSLKNSGKVAVMASEEDDAPVWLADDGPFVVIIFHKAILNSLQSGNKLVASAYALYSSATILCTSFGSGTHAFTLDHSTGDFVLTHPNIKIPPRGQIYSVNDARYFDWPEGLRLFILPGVYVPLLLIFIALFYMVELQ</sequence>
<proteinExistence type="predicted"/>
<accession>A0A8S0S8W1</accession>
<evidence type="ECO:0000259" key="2">
    <source>
        <dbReference type="Pfam" id="PF00316"/>
    </source>
</evidence>
<organism evidence="3 4">
    <name type="scientific">Olea europaea subsp. europaea</name>
    <dbReference type="NCBI Taxonomy" id="158383"/>
    <lineage>
        <taxon>Eukaryota</taxon>
        <taxon>Viridiplantae</taxon>
        <taxon>Streptophyta</taxon>
        <taxon>Embryophyta</taxon>
        <taxon>Tracheophyta</taxon>
        <taxon>Spermatophyta</taxon>
        <taxon>Magnoliopsida</taxon>
        <taxon>eudicotyledons</taxon>
        <taxon>Gunneridae</taxon>
        <taxon>Pentapetalae</taxon>
        <taxon>asterids</taxon>
        <taxon>lamiids</taxon>
        <taxon>Lamiales</taxon>
        <taxon>Oleaceae</taxon>
        <taxon>Oleeae</taxon>
        <taxon>Olea</taxon>
    </lineage>
</organism>
<dbReference type="Pfam" id="PF00316">
    <property type="entry name" value="FBPase"/>
    <property type="match status" value="1"/>
</dbReference>
<feature type="transmembrane region" description="Helical" evidence="1">
    <location>
        <begin position="210"/>
        <end position="231"/>
    </location>
</feature>
<feature type="domain" description="Fructose-1-6-bisphosphatase class I N-terminal" evidence="2">
    <location>
        <begin position="136"/>
        <end position="183"/>
    </location>
</feature>
<dbReference type="GO" id="GO:0006094">
    <property type="term" value="P:gluconeogenesis"/>
    <property type="evidence" value="ECO:0007669"/>
    <property type="project" value="TreeGrafter"/>
</dbReference>